<protein>
    <recommendedName>
        <fullName evidence="4">Transposase</fullName>
    </recommendedName>
</protein>
<dbReference type="Proteomes" id="UP001497516">
    <property type="component" value="Chromosome 9"/>
</dbReference>
<evidence type="ECO:0008006" key="4">
    <source>
        <dbReference type="Google" id="ProtNLM"/>
    </source>
</evidence>
<sequence>MSRDYTKWIYHGEKSDDDYSEEEDAEDAVDDGNEMDVDDIPGLLNYLRPHLDPDPENPNAEAERFFKLVRDSQTPLYEGCDEKISSLSCLVKMMHLKWFNSWSNTSFTQLLKFLRSTFPMAQTTMPKNYYQAKKMLSGLGLNYEEIDACENGCVIYYGELKGATTCPSCQKPRFKKIRKDSRGRVTKVPYKILRYFPIKSRLQRLFMSRKTAEDMVWHSEQRVRDGKLRHPADGEAW</sequence>
<organism evidence="2 3">
    <name type="scientific">Linum trigynum</name>
    <dbReference type="NCBI Taxonomy" id="586398"/>
    <lineage>
        <taxon>Eukaryota</taxon>
        <taxon>Viridiplantae</taxon>
        <taxon>Streptophyta</taxon>
        <taxon>Embryophyta</taxon>
        <taxon>Tracheophyta</taxon>
        <taxon>Spermatophyta</taxon>
        <taxon>Magnoliopsida</taxon>
        <taxon>eudicotyledons</taxon>
        <taxon>Gunneridae</taxon>
        <taxon>Pentapetalae</taxon>
        <taxon>rosids</taxon>
        <taxon>fabids</taxon>
        <taxon>Malpighiales</taxon>
        <taxon>Linaceae</taxon>
        <taxon>Linum</taxon>
    </lineage>
</organism>
<evidence type="ECO:0000256" key="1">
    <source>
        <dbReference type="SAM" id="MobiDB-lite"/>
    </source>
</evidence>
<feature type="compositionally biased region" description="Acidic residues" evidence="1">
    <location>
        <begin position="15"/>
        <end position="37"/>
    </location>
</feature>
<keyword evidence="3" id="KW-1185">Reference proteome</keyword>
<name>A0AAV2GT32_9ROSI</name>
<accession>A0AAV2GT32</accession>
<dbReference type="AlphaFoldDB" id="A0AAV2GT32"/>
<evidence type="ECO:0000313" key="3">
    <source>
        <dbReference type="Proteomes" id="UP001497516"/>
    </source>
</evidence>
<dbReference type="PANTHER" id="PTHR10775:SF185">
    <property type="entry name" value="OS08G0208400 PROTEIN"/>
    <property type="match status" value="1"/>
</dbReference>
<evidence type="ECO:0000313" key="2">
    <source>
        <dbReference type="EMBL" id="CAL1412978.1"/>
    </source>
</evidence>
<reference evidence="2 3" key="1">
    <citation type="submission" date="2024-04" db="EMBL/GenBank/DDBJ databases">
        <authorList>
            <person name="Fracassetti M."/>
        </authorList>
    </citation>
    <scope>NUCLEOTIDE SEQUENCE [LARGE SCALE GENOMIC DNA]</scope>
</reference>
<proteinExistence type="predicted"/>
<dbReference type="EMBL" id="OZ034822">
    <property type="protein sequence ID" value="CAL1412978.1"/>
    <property type="molecule type" value="Genomic_DNA"/>
</dbReference>
<dbReference type="PANTHER" id="PTHR10775">
    <property type="entry name" value="OS08G0208400 PROTEIN"/>
    <property type="match status" value="1"/>
</dbReference>
<feature type="region of interest" description="Disordered" evidence="1">
    <location>
        <begin position="14"/>
        <end position="37"/>
    </location>
</feature>
<gene>
    <name evidence="2" type="ORF">LTRI10_LOCUS52234</name>
</gene>